<dbReference type="PANTHER" id="PTHR48111">
    <property type="entry name" value="REGULATOR OF RPOS"/>
    <property type="match status" value="1"/>
</dbReference>
<evidence type="ECO:0000256" key="1">
    <source>
        <dbReference type="ARBA" id="ARBA00023015"/>
    </source>
</evidence>
<keyword evidence="1" id="KW-0805">Transcription regulation</keyword>
<dbReference type="SUPFAM" id="SSF52172">
    <property type="entry name" value="CheY-like"/>
    <property type="match status" value="1"/>
</dbReference>
<dbReference type="Pfam" id="PF00486">
    <property type="entry name" value="Trans_reg_C"/>
    <property type="match status" value="1"/>
</dbReference>
<dbReference type="PROSITE" id="PS50110">
    <property type="entry name" value="RESPONSE_REGULATORY"/>
    <property type="match status" value="1"/>
</dbReference>
<dbReference type="CDD" id="cd00383">
    <property type="entry name" value="trans_reg_C"/>
    <property type="match status" value="1"/>
</dbReference>
<dbReference type="SMART" id="SM00448">
    <property type="entry name" value="REC"/>
    <property type="match status" value="1"/>
</dbReference>
<feature type="domain" description="Response regulatory" evidence="6">
    <location>
        <begin position="2"/>
        <end position="116"/>
    </location>
</feature>
<sequence length="226" mass="25301">MKVLIVEDELDLLDSIAEGLTLLGYVTDKASNGDDAIDMAYVESYDLIILDVNLPGKDGFEVLRAIREDNKEVAIIMLTARSDIEDRVKGLDLGASDYMVKPFALRELDARMRSHLRGKKIHQATVIDISGLSFDTIKRQASFNGEVIPLTVKETGILEYLFLNSERFISAEELIEHVWDSNADGFSNTVRVHMSSLRKKLRAACGKNLIENVIGKGYRIHETESL</sequence>
<dbReference type="Proteomes" id="UP000734271">
    <property type="component" value="Unassembled WGS sequence"/>
</dbReference>
<dbReference type="Pfam" id="PF00072">
    <property type="entry name" value="Response_reg"/>
    <property type="match status" value="1"/>
</dbReference>
<feature type="DNA-binding region" description="OmpR/PhoB-type" evidence="5">
    <location>
        <begin position="124"/>
        <end position="222"/>
    </location>
</feature>
<organism evidence="8 9">
    <name type="scientific">Anaerococcus murdochii</name>
    <dbReference type="NCBI Taxonomy" id="411577"/>
    <lineage>
        <taxon>Bacteria</taxon>
        <taxon>Bacillati</taxon>
        <taxon>Bacillota</taxon>
        <taxon>Tissierellia</taxon>
        <taxon>Tissierellales</taxon>
        <taxon>Peptoniphilaceae</taxon>
        <taxon>Anaerococcus</taxon>
    </lineage>
</organism>
<dbReference type="SMART" id="SM00862">
    <property type="entry name" value="Trans_reg_C"/>
    <property type="match status" value="1"/>
</dbReference>
<keyword evidence="9" id="KW-1185">Reference proteome</keyword>
<keyword evidence="2 5" id="KW-0238">DNA-binding</keyword>
<dbReference type="PANTHER" id="PTHR48111:SF36">
    <property type="entry name" value="TRANSCRIPTIONAL REGULATORY PROTEIN CUTR"/>
    <property type="match status" value="1"/>
</dbReference>
<keyword evidence="4" id="KW-0597">Phosphoprotein</keyword>
<dbReference type="Gene3D" id="6.10.250.690">
    <property type="match status" value="1"/>
</dbReference>
<dbReference type="Gene3D" id="3.40.50.2300">
    <property type="match status" value="1"/>
</dbReference>
<proteinExistence type="predicted"/>
<name>A0ABS7SXP6_9FIRM</name>
<gene>
    <name evidence="8" type="ORF">K8P03_03205</name>
</gene>
<feature type="domain" description="OmpR/PhoB-type" evidence="7">
    <location>
        <begin position="124"/>
        <end position="222"/>
    </location>
</feature>
<evidence type="ECO:0000256" key="3">
    <source>
        <dbReference type="ARBA" id="ARBA00023163"/>
    </source>
</evidence>
<comment type="caution">
    <text evidence="8">The sequence shown here is derived from an EMBL/GenBank/DDBJ whole genome shotgun (WGS) entry which is preliminary data.</text>
</comment>
<evidence type="ECO:0000259" key="7">
    <source>
        <dbReference type="PROSITE" id="PS51755"/>
    </source>
</evidence>
<dbReference type="InterPro" id="IPR011006">
    <property type="entry name" value="CheY-like_superfamily"/>
</dbReference>
<evidence type="ECO:0000256" key="4">
    <source>
        <dbReference type="PROSITE-ProRule" id="PRU00169"/>
    </source>
</evidence>
<dbReference type="InterPro" id="IPR001867">
    <property type="entry name" value="OmpR/PhoB-type_DNA-bd"/>
</dbReference>
<keyword evidence="3" id="KW-0804">Transcription</keyword>
<feature type="modified residue" description="4-aspartylphosphate" evidence="4">
    <location>
        <position position="51"/>
    </location>
</feature>
<dbReference type="Gene3D" id="1.10.10.10">
    <property type="entry name" value="Winged helix-like DNA-binding domain superfamily/Winged helix DNA-binding domain"/>
    <property type="match status" value="1"/>
</dbReference>
<reference evidence="8 9" key="1">
    <citation type="submission" date="2021-08" db="EMBL/GenBank/DDBJ databases">
        <title>FDA dAtabase for Regulatory Grade micrObial Sequences (FDA-ARGOS): Supporting development and validation of Infectious Disease Dx tests.</title>
        <authorList>
            <person name="Sproer C."/>
            <person name="Gronow S."/>
            <person name="Severitt S."/>
            <person name="Schroder I."/>
            <person name="Tallon L."/>
            <person name="Sadzewicz L."/>
            <person name="Zhao X."/>
            <person name="Boylan J."/>
            <person name="Ott S."/>
            <person name="Bowen H."/>
            <person name="Vavikolanu K."/>
            <person name="Hazen T."/>
            <person name="Aluvathingal J."/>
            <person name="Nadendla S."/>
            <person name="Lowell S."/>
            <person name="Myers T."/>
            <person name="Yan Y."/>
            <person name="Sichtig H."/>
        </authorList>
    </citation>
    <scope>NUCLEOTIDE SEQUENCE [LARGE SCALE GENOMIC DNA]</scope>
    <source>
        <strain evidence="8 9">FDAARGOS_1460</strain>
    </source>
</reference>
<evidence type="ECO:0000313" key="8">
    <source>
        <dbReference type="EMBL" id="MBZ2386308.1"/>
    </source>
</evidence>
<dbReference type="RefSeq" id="WP_223418256.1">
    <property type="nucleotide sequence ID" value="NZ_JAIPME010000002.1"/>
</dbReference>
<evidence type="ECO:0000259" key="6">
    <source>
        <dbReference type="PROSITE" id="PS50110"/>
    </source>
</evidence>
<evidence type="ECO:0000256" key="5">
    <source>
        <dbReference type="PROSITE-ProRule" id="PRU01091"/>
    </source>
</evidence>
<dbReference type="EMBL" id="JAIPME010000002">
    <property type="protein sequence ID" value="MBZ2386308.1"/>
    <property type="molecule type" value="Genomic_DNA"/>
</dbReference>
<evidence type="ECO:0000256" key="2">
    <source>
        <dbReference type="ARBA" id="ARBA00023125"/>
    </source>
</evidence>
<dbReference type="InterPro" id="IPR001789">
    <property type="entry name" value="Sig_transdc_resp-reg_receiver"/>
</dbReference>
<dbReference type="InterPro" id="IPR039420">
    <property type="entry name" value="WalR-like"/>
</dbReference>
<dbReference type="PROSITE" id="PS51755">
    <property type="entry name" value="OMPR_PHOB"/>
    <property type="match status" value="1"/>
</dbReference>
<protein>
    <submittedName>
        <fullName evidence="8">Response regulator transcription factor</fullName>
    </submittedName>
</protein>
<accession>A0ABS7SXP6</accession>
<evidence type="ECO:0000313" key="9">
    <source>
        <dbReference type="Proteomes" id="UP000734271"/>
    </source>
</evidence>
<dbReference type="InterPro" id="IPR036388">
    <property type="entry name" value="WH-like_DNA-bd_sf"/>
</dbReference>